<dbReference type="GO" id="GO:0016881">
    <property type="term" value="F:acid-amino acid ligase activity"/>
    <property type="evidence" value="ECO:0007669"/>
    <property type="project" value="InterPro"/>
</dbReference>
<dbReference type="NCBIfam" id="NF001126">
    <property type="entry name" value="PRK00139.1-4"/>
    <property type="match status" value="1"/>
</dbReference>
<dbReference type="AlphaFoldDB" id="A0A6J6V4N7"/>
<dbReference type="InterPro" id="IPR035911">
    <property type="entry name" value="MurE/MurF_N"/>
</dbReference>
<dbReference type="Gene3D" id="3.40.1190.10">
    <property type="entry name" value="Mur-like, catalytic domain"/>
    <property type="match status" value="1"/>
</dbReference>
<dbReference type="SUPFAM" id="SSF53244">
    <property type="entry name" value="MurD-like peptide ligases, peptide-binding domain"/>
    <property type="match status" value="1"/>
</dbReference>
<feature type="domain" description="Mur ligase central" evidence="4">
    <location>
        <begin position="116"/>
        <end position="295"/>
    </location>
</feature>
<comment type="similarity">
    <text evidence="1">Belongs to the MurCDEF family. MurE subfamily.</text>
</comment>
<dbReference type="InterPro" id="IPR004101">
    <property type="entry name" value="Mur_ligase_C"/>
</dbReference>
<reference evidence="5" key="1">
    <citation type="submission" date="2020-05" db="EMBL/GenBank/DDBJ databases">
        <authorList>
            <person name="Chiriac C."/>
            <person name="Salcher M."/>
            <person name="Ghai R."/>
            <person name="Kavagutti S V."/>
        </authorList>
    </citation>
    <scope>NUCLEOTIDE SEQUENCE</scope>
</reference>
<dbReference type="PANTHER" id="PTHR23135:SF4">
    <property type="entry name" value="UDP-N-ACETYLMURAMOYL-L-ALANYL-D-GLUTAMATE--2,6-DIAMINOPIMELATE LIGASE MURE HOMOLOG, CHLOROPLASTIC"/>
    <property type="match status" value="1"/>
</dbReference>
<dbReference type="HAMAP" id="MF_00208">
    <property type="entry name" value="MurE"/>
    <property type="match status" value="1"/>
</dbReference>
<dbReference type="Gene3D" id="3.90.190.20">
    <property type="entry name" value="Mur ligase, C-terminal domain"/>
    <property type="match status" value="1"/>
</dbReference>
<feature type="domain" description="Mur ligase C-terminal" evidence="3">
    <location>
        <begin position="320"/>
        <end position="446"/>
    </location>
</feature>
<evidence type="ECO:0000259" key="3">
    <source>
        <dbReference type="Pfam" id="PF02875"/>
    </source>
</evidence>
<evidence type="ECO:0000313" key="7">
    <source>
        <dbReference type="EMBL" id="CAB4980390.1"/>
    </source>
</evidence>
<dbReference type="EMBL" id="CAEZYR010000152">
    <property type="protein sequence ID" value="CAB4767160.1"/>
    <property type="molecule type" value="Genomic_DNA"/>
</dbReference>
<dbReference type="EMBL" id="CAFBOS010000012">
    <property type="protein sequence ID" value="CAB4980390.1"/>
    <property type="molecule type" value="Genomic_DNA"/>
</dbReference>
<dbReference type="SUPFAM" id="SSF53623">
    <property type="entry name" value="MurD-like peptide ligases, catalytic domain"/>
    <property type="match status" value="1"/>
</dbReference>
<evidence type="ECO:0000313" key="6">
    <source>
        <dbReference type="EMBL" id="CAB4824806.1"/>
    </source>
</evidence>
<dbReference type="GO" id="GO:0051301">
    <property type="term" value="P:cell division"/>
    <property type="evidence" value="ECO:0007669"/>
    <property type="project" value="InterPro"/>
</dbReference>
<dbReference type="Gene3D" id="3.40.1390.10">
    <property type="entry name" value="MurE/MurF, N-terminal domain"/>
    <property type="match status" value="1"/>
</dbReference>
<protein>
    <submittedName>
        <fullName evidence="5">Unannotated protein</fullName>
    </submittedName>
</protein>
<dbReference type="Pfam" id="PF02875">
    <property type="entry name" value="Mur_ligase_C"/>
    <property type="match status" value="1"/>
</dbReference>
<dbReference type="InterPro" id="IPR036615">
    <property type="entry name" value="Mur_ligase_C_dom_sf"/>
</dbReference>
<dbReference type="InterPro" id="IPR005761">
    <property type="entry name" value="UDP-N-AcMur-Glu-dNH2Pim_ligase"/>
</dbReference>
<dbReference type="InterPro" id="IPR000713">
    <property type="entry name" value="Mur_ligase_N"/>
</dbReference>
<evidence type="ECO:0000259" key="4">
    <source>
        <dbReference type="Pfam" id="PF08245"/>
    </source>
</evidence>
<dbReference type="NCBIfam" id="TIGR01085">
    <property type="entry name" value="murE"/>
    <property type="match status" value="1"/>
</dbReference>
<accession>A0A6J6V4N7</accession>
<dbReference type="Pfam" id="PF01225">
    <property type="entry name" value="Mur_ligase"/>
    <property type="match status" value="1"/>
</dbReference>
<dbReference type="InterPro" id="IPR036565">
    <property type="entry name" value="Mur-like_cat_sf"/>
</dbReference>
<evidence type="ECO:0000256" key="1">
    <source>
        <dbReference type="ARBA" id="ARBA00005898"/>
    </source>
</evidence>
<organism evidence="5">
    <name type="scientific">freshwater metagenome</name>
    <dbReference type="NCBI Taxonomy" id="449393"/>
    <lineage>
        <taxon>unclassified sequences</taxon>
        <taxon>metagenomes</taxon>
        <taxon>ecological metagenomes</taxon>
    </lineage>
</organism>
<evidence type="ECO:0000259" key="2">
    <source>
        <dbReference type="Pfam" id="PF01225"/>
    </source>
</evidence>
<proteinExistence type="inferred from homology"/>
<feature type="domain" description="Mur ligase N-terminal catalytic" evidence="2">
    <location>
        <begin position="33"/>
        <end position="103"/>
    </location>
</feature>
<name>A0A6J6V4N7_9ZZZZ</name>
<dbReference type="GO" id="GO:0008360">
    <property type="term" value="P:regulation of cell shape"/>
    <property type="evidence" value="ECO:0007669"/>
    <property type="project" value="InterPro"/>
</dbReference>
<dbReference type="GO" id="GO:0005524">
    <property type="term" value="F:ATP binding"/>
    <property type="evidence" value="ECO:0007669"/>
    <property type="project" value="InterPro"/>
</dbReference>
<dbReference type="GO" id="GO:0005737">
    <property type="term" value="C:cytoplasm"/>
    <property type="evidence" value="ECO:0007669"/>
    <property type="project" value="InterPro"/>
</dbReference>
<gene>
    <name evidence="5" type="ORF">UFOPK2754_02871</name>
    <name evidence="6" type="ORF">UFOPK3139_00941</name>
    <name evidence="7" type="ORF">UFOPK3967_00323</name>
</gene>
<dbReference type="Pfam" id="PF08245">
    <property type="entry name" value="Mur_ligase_M"/>
    <property type="match status" value="1"/>
</dbReference>
<dbReference type="SUPFAM" id="SSF63418">
    <property type="entry name" value="MurE/MurF N-terminal domain"/>
    <property type="match status" value="1"/>
</dbReference>
<sequence>MSTLLRPLLIDAGGDLAATADRALARGDDGPMITDITHDSRRVRAGSLFCCIRGATTDGHRFASDAVKAGAVALLCDRPLSVGVPEVRVPDTRMAMAPLAATFHGQPSRALPVIGITGTNGKTTTVRLVQAILERHGLATGVIGTLTGARTTPEAPDLQQILAAMRDDGIRAVAMEVSSHALALHRVDATSFAAVGFTNLSRDHLDFHGTMEEYFKAKASLFSTQFAPLAVIDVDTANGMLLAATTEIAQVVRTGVSTVEILSIDASGTRYRWRDLEVSLPLPGRFNVANALVASELCIGLGVAPATVAEALATVAPVPGRFQRVDLDAPFTVIVDYAHTPDGLDNVLAAAREIVGAGRVLVAFGCGGDRDVTKRPFMGRSAREGADFVVVTTDNPRSEDPAQIVAQIVAGMPARPDVVELDRRSAIRCVLGAAHSGDIVIIAGKGHETTQQIGGRSLSFDDAVVAVEETSALRSAGQG</sequence>
<evidence type="ECO:0000313" key="5">
    <source>
        <dbReference type="EMBL" id="CAB4767160.1"/>
    </source>
</evidence>
<dbReference type="PANTHER" id="PTHR23135">
    <property type="entry name" value="MUR LIGASE FAMILY MEMBER"/>
    <property type="match status" value="1"/>
</dbReference>
<dbReference type="NCBIfam" id="NF001124">
    <property type="entry name" value="PRK00139.1-2"/>
    <property type="match status" value="1"/>
</dbReference>
<dbReference type="EMBL" id="CAFABA010000029">
    <property type="protein sequence ID" value="CAB4824806.1"/>
    <property type="molecule type" value="Genomic_DNA"/>
</dbReference>
<dbReference type="InterPro" id="IPR013221">
    <property type="entry name" value="Mur_ligase_cen"/>
</dbReference>